<dbReference type="Proteomes" id="UP001203665">
    <property type="component" value="Unassembled WGS sequence"/>
</dbReference>
<organism evidence="1 2">
    <name type="scientific">Alkalicoccobacillus plakortidis</name>
    <dbReference type="NCBI Taxonomy" id="444060"/>
    <lineage>
        <taxon>Bacteria</taxon>
        <taxon>Bacillati</taxon>
        <taxon>Bacillota</taxon>
        <taxon>Bacilli</taxon>
        <taxon>Bacillales</taxon>
        <taxon>Bacillaceae</taxon>
        <taxon>Alkalicoccobacillus</taxon>
    </lineage>
</organism>
<protein>
    <submittedName>
        <fullName evidence="1">Uncharacterized protein</fullName>
    </submittedName>
</protein>
<accession>A0ABT0XMI5</accession>
<evidence type="ECO:0000313" key="1">
    <source>
        <dbReference type="EMBL" id="MCM2677121.1"/>
    </source>
</evidence>
<keyword evidence="2" id="KW-1185">Reference proteome</keyword>
<gene>
    <name evidence="1" type="ORF">NDM98_17930</name>
</gene>
<reference evidence="1" key="1">
    <citation type="submission" date="2022-06" db="EMBL/GenBank/DDBJ databases">
        <title>Alkalicoccobacillus porphyridii sp. nov., isolated from a marine red alga, Porphyridium purpureum and reclassification of Shouchella plakortidis and Shouchella gibsonii as Alkalicoccobacillus plakortidis comb. nov. and Alkalicoccobacillus gibsonii comb. nov.</title>
        <authorList>
            <person name="Kim K.H."/>
            <person name="Lee J.K."/>
            <person name="Han D.M."/>
            <person name="Baek J.H."/>
            <person name="Jeon C.O."/>
        </authorList>
    </citation>
    <scope>NUCLEOTIDE SEQUENCE</scope>
    <source>
        <strain evidence="1">DSM 19153</strain>
    </source>
</reference>
<dbReference type="EMBL" id="JAMQJY010000003">
    <property type="protein sequence ID" value="MCM2677121.1"/>
    <property type="molecule type" value="Genomic_DNA"/>
</dbReference>
<name>A0ABT0XMI5_9BACI</name>
<dbReference type="RefSeq" id="WP_251610594.1">
    <property type="nucleotide sequence ID" value="NZ_JAMQJY010000003.1"/>
</dbReference>
<comment type="caution">
    <text evidence="1">The sequence shown here is derived from an EMBL/GenBank/DDBJ whole genome shotgun (WGS) entry which is preliminary data.</text>
</comment>
<sequence>MEFTDDLEVSGFPDDSQYFDSLDNIEGTLAPGEELTGQVIYEAYENQENYLRITGGLVASGAAKNHIRFTFEKSEIE</sequence>
<evidence type="ECO:0000313" key="2">
    <source>
        <dbReference type="Proteomes" id="UP001203665"/>
    </source>
</evidence>
<proteinExistence type="predicted"/>